<sequence length="19" mass="2333">MVLAPEYSDNKKKKRKKLR</sequence>
<dbReference type="AlphaFoldDB" id="A0A5C0PYC4"/>
<keyword evidence="1" id="KW-0934">Plastid</keyword>
<keyword evidence="1" id="KW-0150">Chloroplast</keyword>
<evidence type="ECO:0000313" key="1">
    <source>
        <dbReference type="EMBL" id="QEJ81800.1"/>
    </source>
</evidence>
<geneLocation type="chloroplast" evidence="1"/>
<name>A0A5C0PYC4_SENVU</name>
<accession>A0A5C0PYC4</accession>
<reference evidence="1" key="1">
    <citation type="submission" date="2018-08" db="EMBL/GenBank/DDBJ databases">
        <title>Complete Chloroplast DNA of Cat's-ear (Hypochaeris radicata) and Common Groundsel (Senecio vulgaris var. vulgaris).</title>
        <authorList>
            <person name="Kim J.-W."/>
            <person name="Lee J."/>
            <person name="Lee I.-Y."/>
        </authorList>
    </citation>
    <scope>NUCLEOTIDE SEQUENCE</scope>
</reference>
<dbReference type="EMBL" id="MH746728">
    <property type="protein sequence ID" value="QEJ81800.1"/>
    <property type="molecule type" value="Genomic_DNA"/>
</dbReference>
<proteinExistence type="predicted"/>
<gene>
    <name evidence="1" type="primary">psbG</name>
</gene>
<protein>
    <submittedName>
        <fullName evidence="1">PsbG</fullName>
    </submittedName>
</protein>
<organism evidence="1">
    <name type="scientific">Senecio vulgaris subsp. vulgaris</name>
    <dbReference type="NCBI Taxonomy" id="121558"/>
    <lineage>
        <taxon>Eukaryota</taxon>
        <taxon>Viridiplantae</taxon>
        <taxon>Streptophyta</taxon>
        <taxon>Embryophyta</taxon>
        <taxon>Tracheophyta</taxon>
        <taxon>Spermatophyta</taxon>
        <taxon>Magnoliopsida</taxon>
        <taxon>eudicotyledons</taxon>
        <taxon>Gunneridae</taxon>
        <taxon>Pentapetalae</taxon>
        <taxon>asterids</taxon>
        <taxon>campanulids</taxon>
        <taxon>Asterales</taxon>
        <taxon>Asteraceae</taxon>
        <taxon>Asteroideae</taxon>
        <taxon>Senecioneae</taxon>
        <taxon>Senecioninae</taxon>
        <taxon>Senecio</taxon>
    </lineage>
</organism>